<dbReference type="EMBL" id="QGKX02001621">
    <property type="protein sequence ID" value="KAF3503361.1"/>
    <property type="molecule type" value="Genomic_DNA"/>
</dbReference>
<feature type="region of interest" description="Disordered" evidence="1">
    <location>
        <begin position="275"/>
        <end position="362"/>
    </location>
</feature>
<feature type="compositionally biased region" description="Gly residues" evidence="1">
    <location>
        <begin position="353"/>
        <end position="362"/>
    </location>
</feature>
<gene>
    <name evidence="2" type="ORF">F2Q69_00042769</name>
</gene>
<dbReference type="AlphaFoldDB" id="A0A8S9NMN2"/>
<protein>
    <submittedName>
        <fullName evidence="2">Uncharacterized protein</fullName>
    </submittedName>
</protein>
<evidence type="ECO:0000256" key="1">
    <source>
        <dbReference type="SAM" id="MobiDB-lite"/>
    </source>
</evidence>
<comment type="caution">
    <text evidence="2">The sequence shown here is derived from an EMBL/GenBank/DDBJ whole genome shotgun (WGS) entry which is preliminary data.</text>
</comment>
<organism evidence="2 3">
    <name type="scientific">Brassica cretica</name>
    <name type="common">Mustard</name>
    <dbReference type="NCBI Taxonomy" id="69181"/>
    <lineage>
        <taxon>Eukaryota</taxon>
        <taxon>Viridiplantae</taxon>
        <taxon>Streptophyta</taxon>
        <taxon>Embryophyta</taxon>
        <taxon>Tracheophyta</taxon>
        <taxon>Spermatophyta</taxon>
        <taxon>Magnoliopsida</taxon>
        <taxon>eudicotyledons</taxon>
        <taxon>Gunneridae</taxon>
        <taxon>Pentapetalae</taxon>
        <taxon>rosids</taxon>
        <taxon>malvids</taxon>
        <taxon>Brassicales</taxon>
        <taxon>Brassicaceae</taxon>
        <taxon>Brassiceae</taxon>
        <taxon>Brassica</taxon>
    </lineage>
</organism>
<accession>A0A8S9NMN2</accession>
<name>A0A8S9NMN2_BRACR</name>
<dbReference type="Proteomes" id="UP000712600">
    <property type="component" value="Unassembled WGS sequence"/>
</dbReference>
<evidence type="ECO:0000313" key="3">
    <source>
        <dbReference type="Proteomes" id="UP000712600"/>
    </source>
</evidence>
<proteinExistence type="predicted"/>
<evidence type="ECO:0000313" key="2">
    <source>
        <dbReference type="EMBL" id="KAF3503361.1"/>
    </source>
</evidence>
<feature type="compositionally biased region" description="Basic and acidic residues" evidence="1">
    <location>
        <begin position="288"/>
        <end position="306"/>
    </location>
</feature>
<feature type="compositionally biased region" description="Basic and acidic residues" evidence="1">
    <location>
        <begin position="313"/>
        <end position="333"/>
    </location>
</feature>
<sequence length="362" mass="41163">MFSRRWDPGIWEVYEDWICESFANLRWFDLGRGIVALSFRIINQGSGISASSRKGNHDGTDVEIIWGLWIFDVFGGDEKGDLDLRCFQGVGILGFGRFMRIGSANHLLIFDGLIWEGGIWEKHGEGIVALSFRIINQGSGISASSRKGNHDGTDVEIIWGLWVSRSRLSGEIEFNYNYRRFRENRGNLGNGIMRIWDQYKRNMEFTLFCIILLETFSLALSKDQRGKHDDMERSYKGVVINGNSQNKGREGRDYYGKGKGKMVEESEFKWTNVPERGNKRAYTNRGNYRGEGDASRHRSARREDTRFGAQNEQAREQQGKRGVREEAQEEERLGVQGPGAGKQWPGGRRSGLCGRGARPGGR</sequence>
<reference evidence="2" key="1">
    <citation type="submission" date="2019-12" db="EMBL/GenBank/DDBJ databases">
        <title>Genome sequencing and annotation of Brassica cretica.</title>
        <authorList>
            <person name="Studholme D.J."/>
            <person name="Sarris P."/>
        </authorList>
    </citation>
    <scope>NUCLEOTIDE SEQUENCE</scope>
    <source>
        <strain evidence="2">PFS-109/04</strain>
        <tissue evidence="2">Leaf</tissue>
    </source>
</reference>